<protein>
    <submittedName>
        <fullName evidence="2">Putative secreted protein</fullName>
    </submittedName>
</protein>
<name>A0A6B0U105_IXORI</name>
<feature type="compositionally biased region" description="Basic residues" evidence="1">
    <location>
        <begin position="51"/>
        <end position="60"/>
    </location>
</feature>
<sequence>MGKSAHRGTGKPRAASRPWACSLLATSSGSQCSSPCPTCSPSTCPSAGPRPRPRCGRRALRQVSLPPVRRAPCRTGRNRESRADSHCLRE</sequence>
<feature type="region of interest" description="Disordered" evidence="1">
    <location>
        <begin position="41"/>
        <end position="90"/>
    </location>
</feature>
<organism evidence="2">
    <name type="scientific">Ixodes ricinus</name>
    <name type="common">Common tick</name>
    <name type="synonym">Acarus ricinus</name>
    <dbReference type="NCBI Taxonomy" id="34613"/>
    <lineage>
        <taxon>Eukaryota</taxon>
        <taxon>Metazoa</taxon>
        <taxon>Ecdysozoa</taxon>
        <taxon>Arthropoda</taxon>
        <taxon>Chelicerata</taxon>
        <taxon>Arachnida</taxon>
        <taxon>Acari</taxon>
        <taxon>Parasitiformes</taxon>
        <taxon>Ixodida</taxon>
        <taxon>Ixodoidea</taxon>
        <taxon>Ixodidae</taxon>
        <taxon>Ixodinae</taxon>
        <taxon>Ixodes</taxon>
    </lineage>
</organism>
<feature type="compositionally biased region" description="Basic and acidic residues" evidence="1">
    <location>
        <begin position="77"/>
        <end position="90"/>
    </location>
</feature>
<dbReference type="AlphaFoldDB" id="A0A6B0U105"/>
<proteinExistence type="predicted"/>
<accession>A0A6B0U105</accession>
<evidence type="ECO:0000313" key="2">
    <source>
        <dbReference type="EMBL" id="MXU86179.1"/>
    </source>
</evidence>
<reference evidence="2" key="1">
    <citation type="submission" date="2019-12" db="EMBL/GenBank/DDBJ databases">
        <title>An insight into the sialome of adult female Ixodes ricinus ticks feeding for 6 days.</title>
        <authorList>
            <person name="Perner J."/>
            <person name="Ribeiro J.M.C."/>
        </authorList>
    </citation>
    <scope>NUCLEOTIDE SEQUENCE</scope>
    <source>
        <strain evidence="2">Semi-engorged</strain>
        <tissue evidence="2">Salivary glands</tissue>
    </source>
</reference>
<evidence type="ECO:0000256" key="1">
    <source>
        <dbReference type="SAM" id="MobiDB-lite"/>
    </source>
</evidence>
<dbReference type="EMBL" id="GIFC01004096">
    <property type="protein sequence ID" value="MXU86179.1"/>
    <property type="molecule type" value="Transcribed_RNA"/>
</dbReference>